<organism evidence="1 2">
    <name type="scientific">Arthrobotrys flagrans</name>
    <name type="common">Nematode-trapping fungus</name>
    <name type="synonym">Trichothecium flagrans</name>
    <dbReference type="NCBI Taxonomy" id="97331"/>
    <lineage>
        <taxon>Eukaryota</taxon>
        <taxon>Fungi</taxon>
        <taxon>Dikarya</taxon>
        <taxon>Ascomycota</taxon>
        <taxon>Pezizomycotina</taxon>
        <taxon>Orbiliomycetes</taxon>
        <taxon>Orbiliales</taxon>
        <taxon>Orbiliaceae</taxon>
        <taxon>Arthrobotrys</taxon>
    </lineage>
</organism>
<evidence type="ECO:0000313" key="1">
    <source>
        <dbReference type="EMBL" id="RVD86047.1"/>
    </source>
</evidence>
<dbReference type="Proteomes" id="UP000283090">
    <property type="component" value="Unassembled WGS sequence"/>
</dbReference>
<evidence type="ECO:0000313" key="2">
    <source>
        <dbReference type="Proteomes" id="UP000283090"/>
    </source>
</evidence>
<sequence>MSQQIVYENWPRATPFWTGVLLDGPPFTIIWGLTCWGDNENRRATIRVLSWLTPYTTREAVEPVLVAVGPSVTAATIPFRYVQRLGPHVPAAPQMPASRSPLPMSAPPTPDCPHLFAYPPPPAAARPVGEGIIRAPVPQRYMDRPKSKYYRGPRWSPIPLV</sequence>
<proteinExistence type="predicted"/>
<gene>
    <name evidence="1" type="ORF">DFL_004341</name>
</gene>
<dbReference type="RefSeq" id="XP_067491591.1">
    <property type="nucleotide sequence ID" value="XM_067633422.1"/>
</dbReference>
<comment type="caution">
    <text evidence="1">The sequence shown here is derived from an EMBL/GenBank/DDBJ whole genome shotgun (WGS) entry which is preliminary data.</text>
</comment>
<dbReference type="OrthoDB" id="5357364at2759"/>
<accession>A0A437A4T3</accession>
<dbReference type="AlphaFoldDB" id="A0A437A4T3"/>
<dbReference type="GeneID" id="93586652"/>
<name>A0A437A4T3_ARTFL</name>
<dbReference type="EMBL" id="SAEB01000006">
    <property type="protein sequence ID" value="RVD86047.1"/>
    <property type="molecule type" value="Genomic_DNA"/>
</dbReference>
<reference evidence="1 2" key="1">
    <citation type="submission" date="2019-01" db="EMBL/GenBank/DDBJ databases">
        <title>Intercellular communication is required for trap formation in the nematode-trapping fungus Duddingtonia flagrans.</title>
        <authorList>
            <person name="Youssar L."/>
            <person name="Wernet V."/>
            <person name="Hensel N."/>
            <person name="Hildebrandt H.-G."/>
            <person name="Fischer R."/>
        </authorList>
    </citation>
    <scope>NUCLEOTIDE SEQUENCE [LARGE SCALE GENOMIC DNA]</scope>
    <source>
        <strain evidence="1 2">CBS H-5679</strain>
    </source>
</reference>
<dbReference type="VEuPathDB" id="FungiDB:DFL_004341"/>
<protein>
    <submittedName>
        <fullName evidence="1">Uncharacterized protein</fullName>
    </submittedName>
</protein>
<keyword evidence="2" id="KW-1185">Reference proteome</keyword>